<evidence type="ECO:0008006" key="3">
    <source>
        <dbReference type="Google" id="ProtNLM"/>
    </source>
</evidence>
<comment type="caution">
    <text evidence="1">The sequence shown here is derived from an EMBL/GenBank/DDBJ whole genome shotgun (WGS) entry which is preliminary data.</text>
</comment>
<dbReference type="PATRIC" id="fig|1385369.3.peg.2243"/>
<sequence>MEMPIVERRDAPLILSMPHVGLGIPDAVKAQLTERALGIEDTDWWIDQLYDFGEELGATVVRATTSRYVIDVNRDPSGTSLYPGQATTDLCPTTTFDGVPLYRDAAGPSAEEIERRRLPYHAAYHDALSAEVRRLRARHPRVALYDCHSIRSLVPRLFDGELPVFNIGTNGGASCDPEAEAIVAEACASADGYSHVVNGRFRGGWITRHYGDPAGGVHAIQMELAQRAYLTDEAPPWSYDAAKSDRLRAVLKPMLHRLIDWANRV</sequence>
<dbReference type="EMBL" id="AVFL01000006">
    <property type="protein sequence ID" value="EWY40951.1"/>
    <property type="molecule type" value="Genomic_DNA"/>
</dbReference>
<protein>
    <recommendedName>
        <fullName evidence="3">N-formylglutamate amidohydrolase</fullName>
    </recommendedName>
</protein>
<dbReference type="AlphaFoldDB" id="W9H863"/>
<evidence type="ECO:0000313" key="2">
    <source>
        <dbReference type="Proteomes" id="UP000019486"/>
    </source>
</evidence>
<dbReference type="Gene3D" id="3.40.630.40">
    <property type="entry name" value="Zn-dependent exopeptidases"/>
    <property type="match status" value="1"/>
</dbReference>
<dbReference type="STRING" id="1385369.N825_34015"/>
<accession>W9H863</accession>
<dbReference type="Pfam" id="PF05013">
    <property type="entry name" value="FGase"/>
    <property type="match status" value="1"/>
</dbReference>
<dbReference type="OrthoDB" id="9802050at2"/>
<proteinExistence type="predicted"/>
<dbReference type="InterPro" id="IPR010247">
    <property type="entry name" value="HutG_amidohyd"/>
</dbReference>
<keyword evidence="2" id="KW-1185">Reference proteome</keyword>
<organism evidence="1 2">
    <name type="scientific">Skermanella stibiiresistens SB22</name>
    <dbReference type="NCBI Taxonomy" id="1385369"/>
    <lineage>
        <taxon>Bacteria</taxon>
        <taxon>Pseudomonadati</taxon>
        <taxon>Pseudomonadota</taxon>
        <taxon>Alphaproteobacteria</taxon>
        <taxon>Rhodospirillales</taxon>
        <taxon>Azospirillaceae</taxon>
        <taxon>Skermanella</taxon>
    </lineage>
</organism>
<gene>
    <name evidence="1" type="ORF">N825_34015</name>
</gene>
<evidence type="ECO:0000313" key="1">
    <source>
        <dbReference type="EMBL" id="EWY40951.1"/>
    </source>
</evidence>
<name>W9H863_9PROT</name>
<dbReference type="SUPFAM" id="SSF53187">
    <property type="entry name" value="Zn-dependent exopeptidases"/>
    <property type="match status" value="1"/>
</dbReference>
<reference evidence="1 2" key="1">
    <citation type="submission" date="2013-08" db="EMBL/GenBank/DDBJ databases">
        <title>The genome sequence of Skermanella stibiiresistens.</title>
        <authorList>
            <person name="Zhu W."/>
            <person name="Wang G."/>
        </authorList>
    </citation>
    <scope>NUCLEOTIDE SEQUENCE [LARGE SCALE GENOMIC DNA]</scope>
    <source>
        <strain evidence="1 2">SB22</strain>
    </source>
</reference>
<dbReference type="NCBIfam" id="TIGR02017">
    <property type="entry name" value="hutG_amidohyd"/>
    <property type="match status" value="1"/>
</dbReference>
<dbReference type="InterPro" id="IPR007709">
    <property type="entry name" value="N-FG_amidohydro"/>
</dbReference>
<dbReference type="Proteomes" id="UP000019486">
    <property type="component" value="Unassembled WGS sequence"/>
</dbReference>